<dbReference type="GO" id="GO:0003700">
    <property type="term" value="F:DNA-binding transcription factor activity"/>
    <property type="evidence" value="ECO:0007669"/>
    <property type="project" value="InterPro"/>
</dbReference>
<gene>
    <name evidence="6" type="ORF">FHW18_005329</name>
</gene>
<dbReference type="Gene3D" id="1.10.10.10">
    <property type="entry name" value="Winged helix-like DNA-binding domain superfamily/Winged helix DNA-binding domain"/>
    <property type="match status" value="1"/>
</dbReference>
<evidence type="ECO:0000256" key="2">
    <source>
        <dbReference type="ARBA" id="ARBA00023015"/>
    </source>
</evidence>
<dbReference type="GO" id="GO:0003677">
    <property type="term" value="F:DNA binding"/>
    <property type="evidence" value="ECO:0007669"/>
    <property type="project" value="UniProtKB-KW"/>
</dbReference>
<keyword evidence="2" id="KW-0805">Transcription regulation</keyword>
<dbReference type="PANTHER" id="PTHR30419:SF2">
    <property type="entry name" value="LYSR FAMILY TRANSCRIPTIONAL REGULATOR"/>
    <property type="match status" value="1"/>
</dbReference>
<dbReference type="InterPro" id="IPR050950">
    <property type="entry name" value="HTH-type_LysR_regulators"/>
</dbReference>
<evidence type="ECO:0000259" key="5">
    <source>
        <dbReference type="PROSITE" id="PS50931"/>
    </source>
</evidence>
<dbReference type="InterPro" id="IPR005119">
    <property type="entry name" value="LysR_subst-bd"/>
</dbReference>
<proteinExistence type="inferred from homology"/>
<protein>
    <submittedName>
        <fullName evidence="6">DNA-binding transcriptional LysR family regulator</fullName>
    </submittedName>
</protein>
<organism evidence="6 7">
    <name type="scientific">Pigmentiphaga litoralis</name>
    <dbReference type="NCBI Taxonomy" id="516702"/>
    <lineage>
        <taxon>Bacteria</taxon>
        <taxon>Pseudomonadati</taxon>
        <taxon>Pseudomonadota</taxon>
        <taxon>Betaproteobacteria</taxon>
        <taxon>Burkholderiales</taxon>
        <taxon>Alcaligenaceae</taxon>
        <taxon>Pigmentiphaga</taxon>
    </lineage>
</organism>
<dbReference type="InterPro" id="IPR000847">
    <property type="entry name" value="LysR_HTH_N"/>
</dbReference>
<dbReference type="Pfam" id="PF03466">
    <property type="entry name" value="LysR_substrate"/>
    <property type="match status" value="1"/>
</dbReference>
<dbReference type="EMBL" id="JACBYR010000003">
    <property type="protein sequence ID" value="NYE86010.1"/>
    <property type="molecule type" value="Genomic_DNA"/>
</dbReference>
<dbReference type="AlphaFoldDB" id="A0A7Y9LQF1"/>
<comment type="caution">
    <text evidence="6">The sequence shown here is derived from an EMBL/GenBank/DDBJ whole genome shotgun (WGS) entry which is preliminary data.</text>
</comment>
<keyword evidence="7" id="KW-1185">Reference proteome</keyword>
<dbReference type="PANTHER" id="PTHR30419">
    <property type="entry name" value="HTH-TYPE TRANSCRIPTIONAL REGULATOR YBHD"/>
    <property type="match status" value="1"/>
</dbReference>
<reference evidence="6 7" key="1">
    <citation type="submission" date="2020-07" db="EMBL/GenBank/DDBJ databases">
        <title>Genomic Encyclopedia of Type Strains, Phase IV (KMG-V): Genome sequencing to study the core and pangenomes of soil and plant-associated prokaryotes.</title>
        <authorList>
            <person name="Whitman W."/>
        </authorList>
    </citation>
    <scope>NUCLEOTIDE SEQUENCE [LARGE SCALE GENOMIC DNA]</scope>
    <source>
        <strain evidence="6 7">SAS40</strain>
    </source>
</reference>
<dbReference type="Proteomes" id="UP000542125">
    <property type="component" value="Unassembled WGS sequence"/>
</dbReference>
<evidence type="ECO:0000313" key="6">
    <source>
        <dbReference type="EMBL" id="NYE86010.1"/>
    </source>
</evidence>
<evidence type="ECO:0000256" key="3">
    <source>
        <dbReference type="ARBA" id="ARBA00023125"/>
    </source>
</evidence>
<dbReference type="PROSITE" id="PS50931">
    <property type="entry name" value="HTH_LYSR"/>
    <property type="match status" value="1"/>
</dbReference>
<dbReference type="InterPro" id="IPR036388">
    <property type="entry name" value="WH-like_DNA-bd_sf"/>
</dbReference>
<dbReference type="Pfam" id="PF00126">
    <property type="entry name" value="HTH_1"/>
    <property type="match status" value="1"/>
</dbReference>
<feature type="domain" description="HTH lysR-type" evidence="5">
    <location>
        <begin position="5"/>
        <end position="62"/>
    </location>
</feature>
<dbReference type="SUPFAM" id="SSF46785">
    <property type="entry name" value="Winged helix' DNA-binding domain"/>
    <property type="match status" value="1"/>
</dbReference>
<dbReference type="GO" id="GO:0005829">
    <property type="term" value="C:cytosol"/>
    <property type="evidence" value="ECO:0007669"/>
    <property type="project" value="TreeGrafter"/>
</dbReference>
<dbReference type="SUPFAM" id="SSF53850">
    <property type="entry name" value="Periplasmic binding protein-like II"/>
    <property type="match status" value="1"/>
</dbReference>
<name>A0A7Y9LQF1_9BURK</name>
<dbReference type="RefSeq" id="WP_179590623.1">
    <property type="nucleotide sequence ID" value="NZ_JACBYR010000003.1"/>
</dbReference>
<accession>A0A7Y9LQF1</accession>
<keyword evidence="4" id="KW-0804">Transcription</keyword>
<comment type="similarity">
    <text evidence="1">Belongs to the LysR transcriptional regulatory family.</text>
</comment>
<evidence type="ECO:0000256" key="4">
    <source>
        <dbReference type="ARBA" id="ARBA00023163"/>
    </source>
</evidence>
<evidence type="ECO:0000313" key="7">
    <source>
        <dbReference type="Proteomes" id="UP000542125"/>
    </source>
</evidence>
<sequence>MTDSIDLTTLRVIAAAADLGSISAASDRLNLAVAAASVRISALEDHLGFRVFERSSRGVQLTPGGHLLVQRSRELLADADRLALDLRDYSQGFQGYVRILANSSAILEALPGKLEHVMRSHPLIRVDVEERSSPDIPMAVLDGRADLGIVDIGNPPQGLVLQDLFTDTLVLVVPSAHPLADRDRIALIDAMDQDFIALTDGTALSNRVMLAARQAGRTVRIRMQMRGFDAVCRMVAAGLGVGVLPLEAVGPQLACLPITAVPLSDPWAIRTHRLITRSAPPPSPAARTVITTLMAD</sequence>
<dbReference type="InterPro" id="IPR036390">
    <property type="entry name" value="WH_DNA-bd_sf"/>
</dbReference>
<keyword evidence="3 6" id="KW-0238">DNA-binding</keyword>
<dbReference type="Gene3D" id="3.40.190.290">
    <property type="match status" value="1"/>
</dbReference>
<evidence type="ECO:0000256" key="1">
    <source>
        <dbReference type="ARBA" id="ARBA00009437"/>
    </source>
</evidence>